<proteinExistence type="predicted"/>
<dbReference type="AlphaFoldDB" id="A0AB39Q3V9"/>
<evidence type="ECO:0000313" key="1">
    <source>
        <dbReference type="EMBL" id="XDQ37486.1"/>
    </source>
</evidence>
<dbReference type="EMBL" id="CP163439">
    <property type="protein sequence ID" value="XDQ37486.1"/>
    <property type="molecule type" value="Genomic_DNA"/>
</dbReference>
<protein>
    <recommendedName>
        <fullName evidence="2">Nudix hydrolase domain-containing protein</fullName>
    </recommendedName>
</protein>
<dbReference type="RefSeq" id="WP_369172234.1">
    <property type="nucleotide sequence ID" value="NZ_CP163439.1"/>
</dbReference>
<accession>A0AB39Q3V9</accession>
<reference evidence="1" key="1">
    <citation type="submission" date="2024-07" db="EMBL/GenBank/DDBJ databases">
        <authorList>
            <person name="Yu S.T."/>
        </authorList>
    </citation>
    <scope>NUCLEOTIDE SEQUENCE</scope>
    <source>
        <strain evidence="1">R28</strain>
    </source>
</reference>
<sequence length="341" mass="39402">MSELIGFALGVLSGVLTNIIWARRGRLRTLVEGFRQQRYEPLGFDPAEVGLFPLNRWTLARPLQRSHLQVSVTEVRPQQQWFNQAEWQRIADEFGRRYTGDIGFLTDALIDHRESREGEDFRYTLTPCDYSEHLATVEYLRRHPDAQSTIRANFVNGGIIEFARTSPPTSVKINVAVLNLDNEFLAVQRSGAVDFKRGVWTVGPNEGMKLARNSTPGASAEDFFDLGERCLREELNLEPVDYSGINISWVGYEVKTIQLKVYAQIRTHLSKREVHERLLSSHSLFEAQDTKWIPFRKKHVMDIVQNWESGDIEGRKWSSSAPHTLQEMWRMRHLLRLTDHP</sequence>
<name>A0AB39Q3V9_9ACTN</name>
<organism evidence="1">
    <name type="scientific">Streptomyces sp. R28</name>
    <dbReference type="NCBI Taxonomy" id="3238628"/>
    <lineage>
        <taxon>Bacteria</taxon>
        <taxon>Bacillati</taxon>
        <taxon>Actinomycetota</taxon>
        <taxon>Actinomycetes</taxon>
        <taxon>Kitasatosporales</taxon>
        <taxon>Streptomycetaceae</taxon>
        <taxon>Streptomyces</taxon>
    </lineage>
</organism>
<gene>
    <name evidence="1" type="ORF">AB5J49_31380</name>
</gene>
<evidence type="ECO:0008006" key="2">
    <source>
        <dbReference type="Google" id="ProtNLM"/>
    </source>
</evidence>